<reference evidence="1" key="1">
    <citation type="journal article" date="2014" name="PLoS ONE">
        <title>Transcriptome-Based Identification of ABC Transporters in the Western Tarnished Plant Bug Lygus hesperus.</title>
        <authorList>
            <person name="Hull J.J."/>
            <person name="Chaney K."/>
            <person name="Geib S.M."/>
            <person name="Fabrick J.A."/>
            <person name="Brent C.S."/>
            <person name="Walsh D."/>
            <person name="Lavine L.C."/>
        </authorList>
    </citation>
    <scope>NUCLEOTIDE SEQUENCE</scope>
</reference>
<gene>
    <name evidence="1" type="primary">Mal-B1_1</name>
    <name evidence="1" type="ORF">CM83_103560</name>
</gene>
<evidence type="ECO:0000313" key="1">
    <source>
        <dbReference type="EMBL" id="JAG14146.1"/>
    </source>
</evidence>
<accession>A0A0A9X3D1</accession>
<feature type="non-terminal residue" evidence="1">
    <location>
        <position position="1"/>
    </location>
</feature>
<proteinExistence type="predicted"/>
<reference evidence="1" key="2">
    <citation type="submission" date="2014-07" db="EMBL/GenBank/DDBJ databases">
        <authorList>
            <person name="Hull J."/>
        </authorList>
    </citation>
    <scope>NUCLEOTIDE SEQUENCE</scope>
</reference>
<organism evidence="1">
    <name type="scientific">Lygus hesperus</name>
    <name type="common">Western plant bug</name>
    <dbReference type="NCBI Taxonomy" id="30085"/>
    <lineage>
        <taxon>Eukaryota</taxon>
        <taxon>Metazoa</taxon>
        <taxon>Ecdysozoa</taxon>
        <taxon>Arthropoda</taxon>
        <taxon>Hexapoda</taxon>
        <taxon>Insecta</taxon>
        <taxon>Pterygota</taxon>
        <taxon>Neoptera</taxon>
        <taxon>Paraneoptera</taxon>
        <taxon>Hemiptera</taxon>
        <taxon>Heteroptera</taxon>
        <taxon>Panheteroptera</taxon>
        <taxon>Cimicomorpha</taxon>
        <taxon>Miridae</taxon>
        <taxon>Mirini</taxon>
        <taxon>Lygus</taxon>
    </lineage>
</organism>
<protein>
    <submittedName>
        <fullName evidence="1">Maltase 1</fullName>
    </submittedName>
</protein>
<dbReference type="AlphaFoldDB" id="A0A0A9X3D1"/>
<sequence length="171" mass="18868">QVLQIHNPTRGAAMQLTAAYRPSISTFDVETGAEVATLHAFTPNSRQAFHNFIADCLHPPISPKYSWNCSHIHTTKQRGAFTALAAPQRMSAQWGDACAAGRTHGTVALYDLHNSYQVLDLCTSQRYLNTCVQSLHWLTDTPVLVAIYQPTVKNPLGGLVCWDLRMAGKHP</sequence>
<dbReference type="EMBL" id="GBHO01029458">
    <property type="protein sequence ID" value="JAG14146.1"/>
    <property type="molecule type" value="Transcribed_RNA"/>
</dbReference>
<name>A0A0A9X3D1_LYGHE</name>